<keyword evidence="6" id="KW-0201">Cytochrome c-type biogenesis</keyword>
<feature type="transmembrane region" description="Helical" evidence="10">
    <location>
        <begin position="139"/>
        <end position="161"/>
    </location>
</feature>
<evidence type="ECO:0000259" key="12">
    <source>
        <dbReference type="Pfam" id="PF16327"/>
    </source>
</evidence>
<feature type="domain" description="Cytochrome c-type biogenesis protein CcmF C-terminal" evidence="12">
    <location>
        <begin position="334"/>
        <end position="645"/>
    </location>
</feature>
<keyword evidence="5 10" id="KW-0812">Transmembrane</keyword>
<dbReference type="PRINTS" id="PR01411">
    <property type="entry name" value="CCMFBIOGNSIS"/>
</dbReference>
<keyword evidence="13" id="KW-0456">Lyase</keyword>
<dbReference type="GO" id="GO:0017004">
    <property type="term" value="P:cytochrome complex assembly"/>
    <property type="evidence" value="ECO:0007669"/>
    <property type="project" value="UniProtKB-KW"/>
</dbReference>
<feature type="transmembrane region" description="Helical" evidence="10">
    <location>
        <begin position="623"/>
        <end position="643"/>
    </location>
</feature>
<dbReference type="InterPro" id="IPR003567">
    <property type="entry name" value="Cyt_c_biogenesis"/>
</dbReference>
<evidence type="ECO:0000256" key="2">
    <source>
        <dbReference type="ARBA" id="ARBA00009186"/>
    </source>
</evidence>
<dbReference type="GO" id="GO:0016829">
    <property type="term" value="F:lyase activity"/>
    <property type="evidence" value="ECO:0007669"/>
    <property type="project" value="UniProtKB-KW"/>
</dbReference>
<keyword evidence="4" id="KW-0997">Cell inner membrane</keyword>
<dbReference type="GO" id="GO:0005886">
    <property type="term" value="C:plasma membrane"/>
    <property type="evidence" value="ECO:0007669"/>
    <property type="project" value="UniProtKB-SubCell"/>
</dbReference>
<dbReference type="Pfam" id="PF16327">
    <property type="entry name" value="CcmF_C"/>
    <property type="match status" value="1"/>
</dbReference>
<evidence type="ECO:0000256" key="3">
    <source>
        <dbReference type="ARBA" id="ARBA00022475"/>
    </source>
</evidence>
<comment type="subcellular location">
    <subcellularLocation>
        <location evidence="1">Cell inner membrane</location>
        <topology evidence="1">Multi-pass membrane protein</topology>
    </subcellularLocation>
</comment>
<evidence type="ECO:0000256" key="10">
    <source>
        <dbReference type="SAM" id="Phobius"/>
    </source>
</evidence>
<feature type="domain" description="Cytochrome c assembly protein" evidence="11">
    <location>
        <begin position="108"/>
        <end position="314"/>
    </location>
</feature>
<dbReference type="RefSeq" id="WP_136942911.1">
    <property type="nucleotide sequence ID" value="NZ_SWKR01000002.1"/>
</dbReference>
<evidence type="ECO:0000256" key="5">
    <source>
        <dbReference type="ARBA" id="ARBA00022692"/>
    </source>
</evidence>
<dbReference type="EMBL" id="SWKR01000002">
    <property type="protein sequence ID" value="TKD50964.1"/>
    <property type="molecule type" value="Genomic_DNA"/>
</dbReference>
<sequence length="664" mass="70131">MIAEAGLAALWLAAAMALMQLVLAALGLRMGRGVLPDAPGSDRADGAGETAAQLIAGVRPVAIVQGVLAALSFVLLIWVFVVSDMSVQLVAANSHSAKPMVYKIAGAWGNHEGSMLLWVTVLALAGGAIAVLEKRLNVATLVATLGAQAAIALGFYAFLLFSSNPFTRLDPPAAEGQGLNPLLQDPGLAFHPPTLYFGYVGLSVAFSFAVGALVTRDVGPAFARAMRPWVLAAWVFLTIGITAGSYWAYYELGWGGWWFWDPVENASLMPWLAATALLHSVTVLATRDGLRAWTIMLAVVAFSMSMIGTFLVRSGILTSVHAFAVDPTRGSFILALLILYIGGALLLFGLRIGLVKQGSTFELVSREGGLVLNNLLLSVILGIVLIGTLYPIVAQAMGTQLSVGPPFFNKTTAPIALALFAAMAAGPLVRWRRDNAQALLGRLTVPIAVAALAMAAVFVFAPDAGVLPILGLGLSFGIAVASVAPLWKRDLRRTPLFTFGMVTAHLGIAVSMAGMASESAFTVERLVAVRPGQITQVGPFSVRFDGLRPAVGANWSAIEARLTVTRGDGAPLVLRPQSRFFSAPSTVTSEAAIATLFDGQLYTVLGASDEGGRWQLRLWWKPWVTLIWFGGGLIALGGALSLVGRVRRERRQPAAREAWQTAAA</sequence>
<dbReference type="NCBIfam" id="TIGR00353">
    <property type="entry name" value="nrfE"/>
    <property type="match status" value="1"/>
</dbReference>
<dbReference type="PANTHER" id="PTHR43653:SF1">
    <property type="entry name" value="CYTOCHROME C-TYPE BIOGENESIS PROTEIN CCMF"/>
    <property type="match status" value="1"/>
</dbReference>
<feature type="transmembrane region" description="Helical" evidence="10">
    <location>
        <begin position="371"/>
        <end position="393"/>
    </location>
</feature>
<evidence type="ECO:0000256" key="4">
    <source>
        <dbReference type="ARBA" id="ARBA00022519"/>
    </source>
</evidence>
<feature type="transmembrane region" description="Helical" evidence="10">
    <location>
        <begin position="443"/>
        <end position="461"/>
    </location>
</feature>
<dbReference type="InterPro" id="IPR003568">
    <property type="entry name" value="Cyt_c_biogenesis_CcmF"/>
</dbReference>
<accession>A0A4U1L3B3</accession>
<feature type="transmembrane region" description="Helical" evidence="10">
    <location>
        <begin position="292"/>
        <end position="312"/>
    </location>
</feature>
<dbReference type="GO" id="GO:0015232">
    <property type="term" value="F:heme transmembrane transporter activity"/>
    <property type="evidence" value="ECO:0007669"/>
    <property type="project" value="InterPro"/>
</dbReference>
<dbReference type="Proteomes" id="UP000309138">
    <property type="component" value="Unassembled WGS sequence"/>
</dbReference>
<feature type="transmembrane region" description="Helical" evidence="10">
    <location>
        <begin position="413"/>
        <end position="431"/>
    </location>
</feature>
<comment type="function">
    <text evidence="9">Required for the biogenesis of c-type cytochromes. Possible subunit of a heme lyase.</text>
</comment>
<dbReference type="GO" id="GO:0020037">
    <property type="term" value="F:heme binding"/>
    <property type="evidence" value="ECO:0007669"/>
    <property type="project" value="InterPro"/>
</dbReference>
<evidence type="ECO:0000313" key="13">
    <source>
        <dbReference type="EMBL" id="TKD50964.1"/>
    </source>
</evidence>
<keyword evidence="7 10" id="KW-1133">Transmembrane helix</keyword>
<feature type="transmembrane region" description="Helical" evidence="10">
    <location>
        <begin position="6"/>
        <end position="28"/>
    </location>
</feature>
<feature type="transmembrane region" description="Helical" evidence="10">
    <location>
        <begin position="268"/>
        <end position="285"/>
    </location>
</feature>
<dbReference type="PRINTS" id="PR01410">
    <property type="entry name" value="CCBIOGENESIS"/>
</dbReference>
<reference evidence="13 14" key="1">
    <citation type="submission" date="2019-04" db="EMBL/GenBank/DDBJ databases">
        <authorList>
            <person name="Yang Y."/>
            <person name="Wei D."/>
        </authorList>
    </citation>
    <scope>NUCLEOTIDE SEQUENCE [LARGE SCALE GENOMIC DNA]</scope>
    <source>
        <strain evidence="13 14">L-1-4w-11</strain>
    </source>
</reference>
<evidence type="ECO:0000256" key="9">
    <source>
        <dbReference type="ARBA" id="ARBA00037230"/>
    </source>
</evidence>
<comment type="caution">
    <text evidence="13">The sequence shown here is derived from an EMBL/GenBank/DDBJ whole genome shotgun (WGS) entry which is preliminary data.</text>
</comment>
<feature type="transmembrane region" description="Helical" evidence="10">
    <location>
        <begin position="496"/>
        <end position="516"/>
    </location>
</feature>
<evidence type="ECO:0000256" key="6">
    <source>
        <dbReference type="ARBA" id="ARBA00022748"/>
    </source>
</evidence>
<feature type="transmembrane region" description="Helical" evidence="10">
    <location>
        <begin position="196"/>
        <end position="216"/>
    </location>
</feature>
<protein>
    <submittedName>
        <fullName evidence="13">Heme lyase CcmF/NrfE family subunit</fullName>
    </submittedName>
</protein>
<dbReference type="Pfam" id="PF01578">
    <property type="entry name" value="Cytochrom_C_asm"/>
    <property type="match status" value="1"/>
</dbReference>
<evidence type="ECO:0000259" key="11">
    <source>
        <dbReference type="Pfam" id="PF01578"/>
    </source>
</evidence>
<evidence type="ECO:0000256" key="8">
    <source>
        <dbReference type="ARBA" id="ARBA00023136"/>
    </source>
</evidence>
<feature type="transmembrane region" description="Helical" evidence="10">
    <location>
        <begin position="115"/>
        <end position="132"/>
    </location>
</feature>
<dbReference type="PANTHER" id="PTHR43653">
    <property type="entry name" value="CYTOCHROME C ASSEMBLY PROTEIN-RELATED"/>
    <property type="match status" value="1"/>
</dbReference>
<feature type="transmembrane region" description="Helical" evidence="10">
    <location>
        <begin position="332"/>
        <end position="350"/>
    </location>
</feature>
<keyword evidence="14" id="KW-1185">Reference proteome</keyword>
<comment type="similarity">
    <text evidence="2">Belongs to the CcmF/CycK/Ccl1/NrfE/CcsA family.</text>
</comment>
<feature type="transmembrane region" description="Helical" evidence="10">
    <location>
        <begin position="228"/>
        <end position="248"/>
    </location>
</feature>
<keyword evidence="8 10" id="KW-0472">Membrane</keyword>
<gene>
    <name evidence="13" type="ORF">FBR43_09490</name>
</gene>
<evidence type="ECO:0000313" key="14">
    <source>
        <dbReference type="Proteomes" id="UP000309138"/>
    </source>
</evidence>
<feature type="transmembrane region" description="Helical" evidence="10">
    <location>
        <begin position="61"/>
        <end position="81"/>
    </location>
</feature>
<dbReference type="InterPro" id="IPR032523">
    <property type="entry name" value="CcmF_C"/>
</dbReference>
<evidence type="ECO:0000256" key="7">
    <source>
        <dbReference type="ARBA" id="ARBA00022989"/>
    </source>
</evidence>
<name>A0A4U1L3B3_9SPHN</name>
<keyword evidence="3" id="KW-1003">Cell membrane</keyword>
<proteinExistence type="inferred from homology"/>
<organism evidence="13 14">
    <name type="scientific">Sphingomonas baiyangensis</name>
    <dbReference type="NCBI Taxonomy" id="2572576"/>
    <lineage>
        <taxon>Bacteria</taxon>
        <taxon>Pseudomonadati</taxon>
        <taxon>Pseudomonadota</taxon>
        <taxon>Alphaproteobacteria</taxon>
        <taxon>Sphingomonadales</taxon>
        <taxon>Sphingomonadaceae</taxon>
        <taxon>Sphingomonas</taxon>
    </lineage>
</organism>
<evidence type="ECO:0000256" key="1">
    <source>
        <dbReference type="ARBA" id="ARBA00004429"/>
    </source>
</evidence>
<dbReference type="OrthoDB" id="9761451at2"/>
<feature type="transmembrane region" description="Helical" evidence="10">
    <location>
        <begin position="467"/>
        <end position="487"/>
    </location>
</feature>
<dbReference type="AlphaFoldDB" id="A0A4U1L3B3"/>
<dbReference type="InterPro" id="IPR002541">
    <property type="entry name" value="Cyt_c_assembly"/>
</dbReference>